<dbReference type="Gramene" id="OBART07G02640.1">
    <property type="protein sequence ID" value="OBART07G02640.1"/>
    <property type="gene ID" value="OBART07G02640"/>
</dbReference>
<proteinExistence type="predicted"/>
<accession>A0A0D3GM56</accession>
<keyword evidence="5" id="KW-1185">Reference proteome</keyword>
<dbReference type="Pfam" id="PF24758">
    <property type="entry name" value="LRR_At5g56370"/>
    <property type="match status" value="1"/>
</dbReference>
<dbReference type="eggNOG" id="ENOG502QWF7">
    <property type="taxonomic scope" value="Eukaryota"/>
</dbReference>
<dbReference type="PaxDb" id="65489-OBART07G02640.1"/>
<evidence type="ECO:0000313" key="5">
    <source>
        <dbReference type="Proteomes" id="UP000026960"/>
    </source>
</evidence>
<name>A0A0D3GM56_9ORYZ</name>
<evidence type="ECO:0000313" key="4">
    <source>
        <dbReference type="EnsemblPlants" id="OBART07G02640.1"/>
    </source>
</evidence>
<dbReference type="SUPFAM" id="SSF81383">
    <property type="entry name" value="F-box domain"/>
    <property type="match status" value="1"/>
</dbReference>
<dbReference type="STRING" id="65489.A0A0D3GM56"/>
<dbReference type="PANTHER" id="PTHR34709:SF61">
    <property type="entry name" value="OS07G0229100 PROTEIN"/>
    <property type="match status" value="1"/>
</dbReference>
<feature type="domain" description="F-box/LRR-repeat protein 15/At3g58940/PEG3-like LRR" evidence="3">
    <location>
        <begin position="112"/>
        <end position="284"/>
    </location>
</feature>
<reference evidence="4" key="2">
    <citation type="submission" date="2015-03" db="UniProtKB">
        <authorList>
            <consortium name="EnsemblPlants"/>
        </authorList>
    </citation>
    <scope>IDENTIFICATION</scope>
</reference>
<dbReference type="EnsemblPlants" id="OBART07G02640.1">
    <property type="protein sequence ID" value="OBART07G02640.1"/>
    <property type="gene ID" value="OBART07G02640"/>
</dbReference>
<feature type="domain" description="F-box" evidence="2">
    <location>
        <begin position="35"/>
        <end position="67"/>
    </location>
</feature>
<evidence type="ECO:0008006" key="6">
    <source>
        <dbReference type="Google" id="ProtNLM"/>
    </source>
</evidence>
<dbReference type="InterPro" id="IPR036047">
    <property type="entry name" value="F-box-like_dom_sf"/>
</dbReference>
<dbReference type="InterPro" id="IPR055411">
    <property type="entry name" value="LRR_FXL15/At3g58940/PEG3-like"/>
</dbReference>
<dbReference type="InterPro" id="IPR055312">
    <property type="entry name" value="FBL15-like"/>
</dbReference>
<evidence type="ECO:0000259" key="3">
    <source>
        <dbReference type="Pfam" id="PF24758"/>
    </source>
</evidence>
<sequence>MEPGDGELTPNREKPYVAGGGGDGDGRDGEDRLNALPNDILVHILLRVGTGGAARTSVLSRRWRHLWYLLPELDFGPEADAHSIRAALAAHESPSLRRLLVRAADVGPRRIAEWLPVAARRLAVDLFLVNSMKDSELIEQGTFLELPCFGSATSLSLELGFLGLAVPPSGVFARLTNLSICGVHFHGPCELGDAVSSPQFPSLKKLTVLSAHRMNNFNIHSNSLVEIVLHGIGLQQLNVVAPALELLDVNCHFSDGSVQSQPVANISAPKLEILGWSTTNLDQSSVNFGKMSYLKGLFIAYFYVYGEEDRNHDCLRLLQHFQFDAIPRLSILLTYFPTINGDIYLMEDMTVLPDIVFLNLIFSSSGHCIGPSLFHVLRMTTGVRRLKLELHNHYKREFCGSDCVCDLPPNWTSEELVLNSLREVQITNLRGTENEFAVVERLFSWAAVLKQMTINFHNSITVSTARELCEMLLSFSRPEISMKFYINQGSRKVLYVPED</sequence>
<protein>
    <recommendedName>
        <fullName evidence="6">F-box domain-containing protein</fullName>
    </recommendedName>
</protein>
<organism evidence="4">
    <name type="scientific">Oryza barthii</name>
    <dbReference type="NCBI Taxonomy" id="65489"/>
    <lineage>
        <taxon>Eukaryota</taxon>
        <taxon>Viridiplantae</taxon>
        <taxon>Streptophyta</taxon>
        <taxon>Embryophyta</taxon>
        <taxon>Tracheophyta</taxon>
        <taxon>Spermatophyta</taxon>
        <taxon>Magnoliopsida</taxon>
        <taxon>Liliopsida</taxon>
        <taxon>Poales</taxon>
        <taxon>Poaceae</taxon>
        <taxon>BOP clade</taxon>
        <taxon>Oryzoideae</taxon>
        <taxon>Oryzeae</taxon>
        <taxon>Oryzinae</taxon>
        <taxon>Oryza</taxon>
    </lineage>
</organism>
<dbReference type="Pfam" id="PF00646">
    <property type="entry name" value="F-box"/>
    <property type="match status" value="1"/>
</dbReference>
<evidence type="ECO:0000256" key="1">
    <source>
        <dbReference type="SAM" id="MobiDB-lite"/>
    </source>
</evidence>
<dbReference type="PANTHER" id="PTHR34709">
    <property type="entry name" value="OS10G0396666 PROTEIN"/>
    <property type="match status" value="1"/>
</dbReference>
<dbReference type="InterPro" id="IPR053781">
    <property type="entry name" value="F-box_AtFBL13-like"/>
</dbReference>
<feature type="region of interest" description="Disordered" evidence="1">
    <location>
        <begin position="1"/>
        <end position="32"/>
    </location>
</feature>
<dbReference type="HOGENOM" id="CLU_017148_6_1_1"/>
<reference evidence="4" key="1">
    <citation type="journal article" date="2009" name="Rice">
        <title>De Novo Next Generation Sequencing of Plant Genomes.</title>
        <authorList>
            <person name="Rounsley S."/>
            <person name="Marri P.R."/>
            <person name="Yu Y."/>
            <person name="He R."/>
            <person name="Sisneros N."/>
            <person name="Goicoechea J.L."/>
            <person name="Lee S.J."/>
            <person name="Angelova A."/>
            <person name="Kudrna D."/>
            <person name="Luo M."/>
            <person name="Affourtit J."/>
            <person name="Desany B."/>
            <person name="Knight J."/>
            <person name="Niazi F."/>
            <person name="Egholm M."/>
            <person name="Wing R.A."/>
        </authorList>
    </citation>
    <scope>NUCLEOTIDE SEQUENCE [LARGE SCALE GENOMIC DNA]</scope>
    <source>
        <strain evidence="4">cv. IRGC 105608</strain>
    </source>
</reference>
<dbReference type="CDD" id="cd22160">
    <property type="entry name" value="F-box_AtFBL13-like"/>
    <property type="match status" value="1"/>
</dbReference>
<dbReference type="InterPro" id="IPR001810">
    <property type="entry name" value="F-box_dom"/>
</dbReference>
<evidence type="ECO:0000259" key="2">
    <source>
        <dbReference type="Pfam" id="PF00646"/>
    </source>
</evidence>
<dbReference type="AlphaFoldDB" id="A0A0D3GM56"/>
<dbReference type="Proteomes" id="UP000026960">
    <property type="component" value="Chromosome 7"/>
</dbReference>